<dbReference type="Proteomes" id="UP000251341">
    <property type="component" value="Unassembled WGS sequence"/>
</dbReference>
<evidence type="ECO:0000256" key="2">
    <source>
        <dbReference type="ARBA" id="ARBA00010735"/>
    </source>
</evidence>
<evidence type="ECO:0000256" key="4">
    <source>
        <dbReference type="ARBA" id="ARBA00022475"/>
    </source>
</evidence>
<dbReference type="AlphaFoldDB" id="A0A315G3F3"/>
<evidence type="ECO:0000313" key="10">
    <source>
        <dbReference type="Proteomes" id="UP000251341"/>
    </source>
</evidence>
<accession>A0A315G3F3</accession>
<name>A0A315G3F3_9BURK</name>
<evidence type="ECO:0000256" key="7">
    <source>
        <dbReference type="ARBA" id="ARBA00023136"/>
    </source>
</evidence>
<feature type="transmembrane region" description="Helical" evidence="8">
    <location>
        <begin position="214"/>
        <end position="233"/>
    </location>
</feature>
<comment type="similarity">
    <text evidence="2">Belongs to the AzlC family.</text>
</comment>
<feature type="transmembrane region" description="Helical" evidence="8">
    <location>
        <begin position="107"/>
        <end position="123"/>
    </location>
</feature>
<dbReference type="RefSeq" id="WP_108358983.1">
    <property type="nucleotide sequence ID" value="NZ_NESP01000001.1"/>
</dbReference>
<dbReference type="PANTHER" id="PTHR34979">
    <property type="entry name" value="INNER MEMBRANE PROTEIN YGAZ"/>
    <property type="match status" value="1"/>
</dbReference>
<organism evidence="9 10">
    <name type="scientific">Limnohabitans curvus</name>
    <dbReference type="NCBI Taxonomy" id="323423"/>
    <lineage>
        <taxon>Bacteria</taxon>
        <taxon>Pseudomonadati</taxon>
        <taxon>Pseudomonadota</taxon>
        <taxon>Betaproteobacteria</taxon>
        <taxon>Burkholderiales</taxon>
        <taxon>Comamonadaceae</taxon>
        <taxon>Limnohabitans</taxon>
    </lineage>
</organism>
<dbReference type="GO" id="GO:1903785">
    <property type="term" value="P:L-valine transmembrane transport"/>
    <property type="evidence" value="ECO:0007669"/>
    <property type="project" value="TreeGrafter"/>
</dbReference>
<sequence length="242" mass="26856">MNRFANRREAFWQGIRDALGAPVLVLFAGMVGFGAMGHSHGFDAWMTGLTSLLMFALPGQVVMLEMFISGSSLLAIGFAVTLTSTRFVTMVVTLFPQLHRRDRNPLLYLWVHMLAMTAWAVSMREFPRMSPQHRLNYFIGLALPCWLIAPLGTVLGYFVAGWVPAAVTLGLVFINPLFFLLTFTDVKPWANRLAIGLGCLFGPAFYVLDADSSLLLTGLVAGSLAYVIDRRWLRPRPTEVQA</sequence>
<evidence type="ECO:0000256" key="8">
    <source>
        <dbReference type="SAM" id="Phobius"/>
    </source>
</evidence>
<comment type="subcellular location">
    <subcellularLocation>
        <location evidence="1">Cell membrane</location>
        <topology evidence="1">Multi-pass membrane protein</topology>
    </subcellularLocation>
</comment>
<evidence type="ECO:0000256" key="6">
    <source>
        <dbReference type="ARBA" id="ARBA00022989"/>
    </source>
</evidence>
<keyword evidence="5 8" id="KW-0812">Transmembrane</keyword>
<proteinExistence type="inferred from homology"/>
<keyword evidence="4" id="KW-1003">Cell membrane</keyword>
<dbReference type="EMBL" id="NESP01000001">
    <property type="protein sequence ID" value="PUE60227.1"/>
    <property type="molecule type" value="Genomic_DNA"/>
</dbReference>
<dbReference type="GO" id="GO:0005886">
    <property type="term" value="C:plasma membrane"/>
    <property type="evidence" value="ECO:0007669"/>
    <property type="project" value="UniProtKB-SubCell"/>
</dbReference>
<protein>
    <submittedName>
        <fullName evidence="9">AzlC family protein</fullName>
    </submittedName>
</protein>
<dbReference type="PANTHER" id="PTHR34979:SF1">
    <property type="entry name" value="INNER MEMBRANE PROTEIN YGAZ"/>
    <property type="match status" value="1"/>
</dbReference>
<feature type="transmembrane region" description="Helical" evidence="8">
    <location>
        <begin position="21"/>
        <end position="38"/>
    </location>
</feature>
<feature type="transmembrane region" description="Helical" evidence="8">
    <location>
        <begin position="135"/>
        <end position="159"/>
    </location>
</feature>
<keyword evidence="3" id="KW-0813">Transport</keyword>
<keyword evidence="6 8" id="KW-1133">Transmembrane helix</keyword>
<comment type="caution">
    <text evidence="9">The sequence shown here is derived from an EMBL/GenBank/DDBJ whole genome shotgun (WGS) entry which is preliminary data.</text>
</comment>
<keyword evidence="10" id="KW-1185">Reference proteome</keyword>
<feature type="transmembrane region" description="Helical" evidence="8">
    <location>
        <begin position="165"/>
        <end position="183"/>
    </location>
</feature>
<dbReference type="Pfam" id="PF03591">
    <property type="entry name" value="AzlC"/>
    <property type="match status" value="1"/>
</dbReference>
<evidence type="ECO:0000313" key="9">
    <source>
        <dbReference type="EMBL" id="PUE60227.1"/>
    </source>
</evidence>
<feature type="transmembrane region" description="Helical" evidence="8">
    <location>
        <begin position="73"/>
        <end position="95"/>
    </location>
</feature>
<evidence type="ECO:0000256" key="3">
    <source>
        <dbReference type="ARBA" id="ARBA00022448"/>
    </source>
</evidence>
<gene>
    <name evidence="9" type="ORF">B9Z44_11990</name>
</gene>
<dbReference type="InterPro" id="IPR011606">
    <property type="entry name" value="Brnchd-chn_aa_trnsp_permease"/>
</dbReference>
<evidence type="ECO:0000256" key="5">
    <source>
        <dbReference type="ARBA" id="ARBA00022692"/>
    </source>
</evidence>
<reference evidence="9 10" key="1">
    <citation type="submission" date="2017-04" db="EMBL/GenBank/DDBJ databases">
        <title>Unexpected and diverse lifestyles within the genus Limnohabitans.</title>
        <authorList>
            <person name="Kasalicky V."/>
            <person name="Mehrshad M."/>
            <person name="Andrei S.-A."/>
            <person name="Salcher M."/>
            <person name="Kratochvilova H."/>
            <person name="Simek K."/>
            <person name="Ghai R."/>
        </authorList>
    </citation>
    <scope>NUCLEOTIDE SEQUENCE [LARGE SCALE GENOMIC DNA]</scope>
    <source>
        <strain evidence="9 10">MWH-C5</strain>
    </source>
</reference>
<keyword evidence="7 8" id="KW-0472">Membrane</keyword>
<evidence type="ECO:0000256" key="1">
    <source>
        <dbReference type="ARBA" id="ARBA00004651"/>
    </source>
</evidence>